<protein>
    <submittedName>
        <fullName evidence="2">Uncharacterized protein</fullName>
    </submittedName>
</protein>
<keyword evidence="1" id="KW-1133">Transmembrane helix</keyword>
<keyword evidence="4" id="KW-1185">Reference proteome</keyword>
<dbReference type="AlphaFoldDB" id="A0A9P1CIH7"/>
<dbReference type="EMBL" id="CAMXCT020001573">
    <property type="protein sequence ID" value="CAL1144673.1"/>
    <property type="molecule type" value="Genomic_DNA"/>
</dbReference>
<name>A0A9P1CIH7_9DINO</name>
<evidence type="ECO:0000313" key="4">
    <source>
        <dbReference type="Proteomes" id="UP001152797"/>
    </source>
</evidence>
<dbReference type="OrthoDB" id="410726at2759"/>
<evidence type="ECO:0000313" key="3">
    <source>
        <dbReference type="EMBL" id="CAL4778610.1"/>
    </source>
</evidence>
<organism evidence="2">
    <name type="scientific">Cladocopium goreaui</name>
    <dbReference type="NCBI Taxonomy" id="2562237"/>
    <lineage>
        <taxon>Eukaryota</taxon>
        <taxon>Sar</taxon>
        <taxon>Alveolata</taxon>
        <taxon>Dinophyceae</taxon>
        <taxon>Suessiales</taxon>
        <taxon>Symbiodiniaceae</taxon>
        <taxon>Cladocopium</taxon>
    </lineage>
</organism>
<feature type="transmembrane region" description="Helical" evidence="1">
    <location>
        <begin position="154"/>
        <end position="174"/>
    </location>
</feature>
<evidence type="ECO:0000256" key="1">
    <source>
        <dbReference type="SAM" id="Phobius"/>
    </source>
</evidence>
<reference evidence="2" key="1">
    <citation type="submission" date="2022-10" db="EMBL/GenBank/DDBJ databases">
        <authorList>
            <person name="Chen Y."/>
            <person name="Dougan E. K."/>
            <person name="Chan C."/>
            <person name="Rhodes N."/>
            <person name="Thang M."/>
        </authorList>
    </citation>
    <scope>NUCLEOTIDE SEQUENCE</scope>
</reference>
<evidence type="ECO:0000313" key="2">
    <source>
        <dbReference type="EMBL" id="CAI3991298.1"/>
    </source>
</evidence>
<dbReference type="EMBL" id="CAMXCT030001573">
    <property type="protein sequence ID" value="CAL4778610.1"/>
    <property type="molecule type" value="Genomic_DNA"/>
</dbReference>
<dbReference type="EMBL" id="CAMXCT010001573">
    <property type="protein sequence ID" value="CAI3991298.1"/>
    <property type="molecule type" value="Genomic_DNA"/>
</dbReference>
<proteinExistence type="predicted"/>
<reference evidence="3 4" key="2">
    <citation type="submission" date="2024-05" db="EMBL/GenBank/DDBJ databases">
        <authorList>
            <person name="Chen Y."/>
            <person name="Shah S."/>
            <person name="Dougan E. K."/>
            <person name="Thang M."/>
            <person name="Chan C."/>
        </authorList>
    </citation>
    <scope>NUCLEOTIDE SEQUENCE [LARGE SCALE GENOMIC DNA]</scope>
</reference>
<gene>
    <name evidence="2" type="ORF">C1SCF055_LOCUS18220</name>
</gene>
<accession>A0A9P1CIH7</accession>
<comment type="caution">
    <text evidence="2">The sequence shown here is derived from an EMBL/GenBank/DDBJ whole genome shotgun (WGS) entry which is preliminary data.</text>
</comment>
<sequence>MELLCLVLGVWVLWLVWAIQTWWLHFSKRLPRSDPSCPSRGPRPKLGQKPSALNFGSALPALPVAAPETPETFTLPGATHGANDTAQADHTMGQAFRSRALGGSQRMMEKKRCPVLLGSSPLGKSLQSCPVGPVGSSVPVPLDMNHVSLGLWQYLWAAHAIAIPAIALVMLGWCQIQLSRLLKLLGLLPEASEIDLRRMIYHLVLENLCTGVADIEGTEAGKVATFVFSPFPLYLDQKSQVLSHVKTSMVVKLNLSREGFVHAELDGDICSLTDAAVLLAHYVTNVNHPRMHAYANWAIDPADHSNRYLQKMSVVTTCYNHYGCTNFPQMASNMVHQGAGPAFEACLKESLRSGVPEHKQVLALGEHSKLLNFMLRLPKSSRHSVQRGFPSQLQL</sequence>
<dbReference type="Proteomes" id="UP001152797">
    <property type="component" value="Unassembled WGS sequence"/>
</dbReference>
<keyword evidence="1" id="KW-0812">Transmembrane</keyword>
<keyword evidence="1" id="KW-0472">Membrane</keyword>